<dbReference type="Gene3D" id="2.40.30.10">
    <property type="entry name" value="Translation factors"/>
    <property type="match status" value="1"/>
</dbReference>
<dbReference type="Gene3D" id="3.40.50.80">
    <property type="entry name" value="Nucleotide-binding domain of ferredoxin-NADP reductase (FNR) module"/>
    <property type="match status" value="1"/>
</dbReference>
<feature type="transmembrane region" description="Helical" evidence="1">
    <location>
        <begin position="12"/>
        <end position="36"/>
    </location>
</feature>
<dbReference type="GO" id="GO:0051537">
    <property type="term" value="F:2 iron, 2 sulfur cluster binding"/>
    <property type="evidence" value="ECO:0007669"/>
    <property type="project" value="InterPro"/>
</dbReference>
<dbReference type="InterPro" id="IPR017927">
    <property type="entry name" value="FAD-bd_FR_type"/>
</dbReference>
<dbReference type="Gene3D" id="3.10.20.30">
    <property type="match status" value="1"/>
</dbReference>
<feature type="domain" description="2Fe-2S ferredoxin-type" evidence="2">
    <location>
        <begin position="601"/>
        <end position="686"/>
    </location>
</feature>
<dbReference type="CDD" id="cd06185">
    <property type="entry name" value="PDR_like"/>
    <property type="match status" value="1"/>
</dbReference>
<dbReference type="Pfam" id="PF00111">
    <property type="entry name" value="Fer2"/>
    <property type="match status" value="1"/>
</dbReference>
<dbReference type="InterPro" id="IPR039261">
    <property type="entry name" value="FNR_nucleotide-bd"/>
</dbReference>
<dbReference type="PANTHER" id="PTHR34219">
    <property type="entry name" value="IRON-REGULATED INNER MEMBRANE PROTEIN-RELATED"/>
    <property type="match status" value="1"/>
</dbReference>
<protein>
    <submittedName>
        <fullName evidence="4">Flavodoxin reductase</fullName>
    </submittedName>
</protein>
<dbReference type="SUPFAM" id="SSF52343">
    <property type="entry name" value="Ferredoxin reductase-like, C-terminal NADP-linked domain"/>
    <property type="match status" value="1"/>
</dbReference>
<dbReference type="InterPro" id="IPR005625">
    <property type="entry name" value="PepSY-ass_TM"/>
</dbReference>
<keyword evidence="1" id="KW-0812">Transmembrane</keyword>
<name>A0A1A9N8C2_9BURK</name>
<feature type="transmembrane region" description="Helical" evidence="1">
    <location>
        <begin position="194"/>
        <end position="213"/>
    </location>
</feature>
<dbReference type="PROSITE" id="PS51384">
    <property type="entry name" value="FAD_FR"/>
    <property type="match status" value="1"/>
</dbReference>
<comment type="caution">
    <text evidence="4">The sequence shown here is derived from an EMBL/GenBank/DDBJ whole genome shotgun (WGS) entry which is preliminary data.</text>
</comment>
<dbReference type="GO" id="GO:0016491">
    <property type="term" value="F:oxidoreductase activity"/>
    <property type="evidence" value="ECO:0007669"/>
    <property type="project" value="InterPro"/>
</dbReference>
<dbReference type="InterPro" id="IPR036010">
    <property type="entry name" value="2Fe-2S_ferredoxin-like_sf"/>
</dbReference>
<sequence>MKSVFRPFVLQVHRWCGLTFGCVILLMAITGASIVFRSDLEAVLERDLLTVPTCTERVPLDTLVDNAAHVRPTAMPDYIRLVAGKEGEPRMPAAMVRFNDQHSVYLNPCTGAVLGERSRYGGLLGTIEQIHRFRFMKHGSLITGTSAMSFGLLLIVGGVVLWWPRTRRGWRYAVTLGAASRGPAFTFRLHRTVGAYASAVLLSMVLTGLPWAFDWYAHGIYAIAGSPQPAKAPQSAAPADGAKRLPLETFWRTAQLLSPDPQDALMHIPETSRDPVEMYLIDRYAPHPNARTMLDLDAYSGNVLRFVPYSTSSAGHKLYFWVLSWHTGAVGGVFGQLLLLFGALAVPVLAYTGVRNFLRRIRGAASGDARLTVRVAKKTIEADGVCAFELIDPRGRKLPPFAAGAHIDVFLGDGLVRQYSLCNAPSERRRYLIAVLRVNGSRGGSTALHDRVREGDLLDIGAPRNRFALDEAAPRSLLLAGGIGITPILGMAERLARRDADFEMHYCARSRPRAAFLNRLVRAPFANRVQCHFSDGPVEQRFDIERVLNRQSPITHLYVCGPAGFIDATMFAARRRGWPERQLHCERFAAHAGKPKLARAFDVQLASTGRIYRIAEHKTITASLAEYGIRIPTSCEQGFCGSCVTRVIDGEVEHLDCVLTAEQREDDGHFTPCCSRAKSDLLVLDI</sequence>
<proteinExistence type="predicted"/>
<evidence type="ECO:0000313" key="5">
    <source>
        <dbReference type="Proteomes" id="UP000078116"/>
    </source>
</evidence>
<keyword evidence="1" id="KW-1133">Transmembrane helix</keyword>
<reference evidence="4 5" key="1">
    <citation type="submission" date="2016-04" db="EMBL/GenBank/DDBJ databases">
        <title>Reclassification of Paraburkholderia panaciterrae (Farh et al. 2015) Dobritsa &amp; Samadpour 2016 as a later homotypic synonym of Paraburkholderia ginsengiterrae (Farh et al. 2015) Dobritsa &amp; Samadpour 2016.</title>
        <authorList>
            <person name="Dobritsa A.P."/>
            <person name="Kutumbaka K."/>
            <person name="Samadpour M."/>
        </authorList>
    </citation>
    <scope>NUCLEOTIDE SEQUENCE [LARGE SCALE GENOMIC DNA]</scope>
    <source>
        <strain evidence="4 5">DCY85</strain>
    </source>
</reference>
<dbReference type="PROSITE" id="PS51085">
    <property type="entry name" value="2FE2S_FER_2"/>
    <property type="match status" value="1"/>
</dbReference>
<dbReference type="Proteomes" id="UP000078116">
    <property type="component" value="Unassembled WGS sequence"/>
</dbReference>
<dbReference type="OrthoDB" id="544091at2"/>
<dbReference type="PRINTS" id="PR00409">
    <property type="entry name" value="PHDIOXRDTASE"/>
</dbReference>
<dbReference type="STRING" id="1462993.A6V36_14875"/>
<dbReference type="PANTHER" id="PTHR34219:SF3">
    <property type="entry name" value="BLL7967 PROTEIN"/>
    <property type="match status" value="1"/>
</dbReference>
<feature type="transmembrane region" description="Helical" evidence="1">
    <location>
        <begin position="329"/>
        <end position="352"/>
    </location>
</feature>
<dbReference type="Pfam" id="PF03929">
    <property type="entry name" value="PepSY_TM"/>
    <property type="match status" value="1"/>
</dbReference>
<dbReference type="InterPro" id="IPR006058">
    <property type="entry name" value="2Fe2S_fd_BS"/>
</dbReference>
<accession>A0A1A9N8C2</accession>
<organism evidence="4 5">
    <name type="scientific">Paraburkholderia ginsengiterrae</name>
    <dbReference type="NCBI Taxonomy" id="1462993"/>
    <lineage>
        <taxon>Bacteria</taxon>
        <taxon>Pseudomonadati</taxon>
        <taxon>Pseudomonadota</taxon>
        <taxon>Betaproteobacteria</taxon>
        <taxon>Burkholderiales</taxon>
        <taxon>Burkholderiaceae</taxon>
        <taxon>Paraburkholderia</taxon>
    </lineage>
</organism>
<evidence type="ECO:0000313" key="4">
    <source>
        <dbReference type="EMBL" id="OAJ59959.1"/>
    </source>
</evidence>
<dbReference type="SUPFAM" id="SSF63380">
    <property type="entry name" value="Riboflavin synthase domain-like"/>
    <property type="match status" value="1"/>
</dbReference>
<feature type="domain" description="FAD-binding FR-type" evidence="3">
    <location>
        <begin position="368"/>
        <end position="470"/>
    </location>
</feature>
<dbReference type="InterPro" id="IPR001041">
    <property type="entry name" value="2Fe-2S_ferredoxin-type"/>
</dbReference>
<feature type="transmembrane region" description="Helical" evidence="1">
    <location>
        <begin position="141"/>
        <end position="163"/>
    </location>
</feature>
<dbReference type="AlphaFoldDB" id="A0A1A9N8C2"/>
<dbReference type="InterPro" id="IPR012675">
    <property type="entry name" value="Beta-grasp_dom_sf"/>
</dbReference>
<dbReference type="EMBL" id="LXKA01000243">
    <property type="protein sequence ID" value="OAJ59959.1"/>
    <property type="molecule type" value="Genomic_DNA"/>
</dbReference>
<dbReference type="CDD" id="cd00207">
    <property type="entry name" value="fer2"/>
    <property type="match status" value="1"/>
</dbReference>
<dbReference type="PROSITE" id="PS00197">
    <property type="entry name" value="2FE2S_FER_1"/>
    <property type="match status" value="1"/>
</dbReference>
<keyword evidence="1" id="KW-0472">Membrane</keyword>
<dbReference type="RefSeq" id="WP_064286213.1">
    <property type="nucleotide sequence ID" value="NZ_LXKA01000243.1"/>
</dbReference>
<dbReference type="InterPro" id="IPR017938">
    <property type="entry name" value="Riboflavin_synthase-like_b-brl"/>
</dbReference>
<evidence type="ECO:0000259" key="3">
    <source>
        <dbReference type="PROSITE" id="PS51384"/>
    </source>
</evidence>
<evidence type="ECO:0000259" key="2">
    <source>
        <dbReference type="PROSITE" id="PS51085"/>
    </source>
</evidence>
<dbReference type="SUPFAM" id="SSF54292">
    <property type="entry name" value="2Fe-2S ferredoxin-like"/>
    <property type="match status" value="1"/>
</dbReference>
<evidence type="ECO:0000256" key="1">
    <source>
        <dbReference type="SAM" id="Phobius"/>
    </source>
</evidence>
<gene>
    <name evidence="4" type="ORF">A6V37_26260</name>
</gene>